<dbReference type="EMBL" id="CP045929">
    <property type="protein sequence ID" value="QGK69589.1"/>
    <property type="molecule type" value="Genomic_DNA"/>
</dbReference>
<sequence>MTEQPLPLPGYDELPVGALQHRIRALTTDELDQLVEHEHAHANRTPVLELLQQRRSELDEGATPSPGPEKEPVDTPDHQRGSSPVAPQGPRESGRPTPQGTRSSTGKGMEHQ</sequence>
<reference evidence="4" key="1">
    <citation type="submission" date="2019-11" db="EMBL/GenBank/DDBJ databases">
        <title>The complete genome sequence of Saccharopolyspora sp. E2A.</title>
        <authorList>
            <person name="Zhang G."/>
        </authorList>
    </citation>
    <scope>NUCLEOTIDE SEQUENCE [LARGE SCALE GENOMIC DNA]</scope>
    <source>
        <strain evidence="4">E2A</strain>
    </source>
</reference>
<evidence type="ECO:0000259" key="2">
    <source>
        <dbReference type="Pfam" id="PF26450"/>
    </source>
</evidence>
<dbReference type="Proteomes" id="UP000371041">
    <property type="component" value="Chromosome"/>
</dbReference>
<accession>A0A5Q3QDF3</accession>
<dbReference type="AlphaFoldDB" id="A0A5Q3QDF3"/>
<dbReference type="RefSeq" id="WP_154076183.1">
    <property type="nucleotide sequence ID" value="NZ_CP045929.1"/>
</dbReference>
<dbReference type="Pfam" id="PF26450">
    <property type="entry name" value="DUF8129"/>
    <property type="match status" value="1"/>
</dbReference>
<proteinExistence type="predicted"/>
<feature type="domain" description="DUF8129" evidence="2">
    <location>
        <begin position="4"/>
        <end position="59"/>
    </location>
</feature>
<protein>
    <recommendedName>
        <fullName evidence="2">DUF8129 domain-containing protein</fullName>
    </recommendedName>
</protein>
<gene>
    <name evidence="3" type="ORF">GIY23_08725</name>
</gene>
<feature type="compositionally biased region" description="Basic and acidic residues" evidence="1">
    <location>
        <begin position="68"/>
        <end position="80"/>
    </location>
</feature>
<feature type="region of interest" description="Disordered" evidence="1">
    <location>
        <begin position="37"/>
        <end position="112"/>
    </location>
</feature>
<name>A0A5Q3QDF3_9PSEU</name>
<dbReference type="KEGG" id="sace:GIY23_08725"/>
<evidence type="ECO:0000256" key="1">
    <source>
        <dbReference type="SAM" id="MobiDB-lite"/>
    </source>
</evidence>
<dbReference type="InterPro" id="IPR058442">
    <property type="entry name" value="DUF8129"/>
</dbReference>
<keyword evidence="4" id="KW-1185">Reference proteome</keyword>
<feature type="compositionally biased region" description="Polar residues" evidence="1">
    <location>
        <begin position="96"/>
        <end position="106"/>
    </location>
</feature>
<evidence type="ECO:0000313" key="3">
    <source>
        <dbReference type="EMBL" id="QGK69589.1"/>
    </source>
</evidence>
<evidence type="ECO:0000313" key="4">
    <source>
        <dbReference type="Proteomes" id="UP000371041"/>
    </source>
</evidence>
<organism evidence="3 4">
    <name type="scientific">Allosaccharopolyspora coralli</name>
    <dbReference type="NCBI Taxonomy" id="2665642"/>
    <lineage>
        <taxon>Bacteria</taxon>
        <taxon>Bacillati</taxon>
        <taxon>Actinomycetota</taxon>
        <taxon>Actinomycetes</taxon>
        <taxon>Pseudonocardiales</taxon>
        <taxon>Pseudonocardiaceae</taxon>
        <taxon>Allosaccharopolyspora</taxon>
    </lineage>
</organism>